<evidence type="ECO:0000256" key="8">
    <source>
        <dbReference type="ARBA" id="ARBA00022801"/>
    </source>
</evidence>
<dbReference type="SUPFAM" id="SSF53098">
    <property type="entry name" value="Ribonuclease H-like"/>
    <property type="match status" value="1"/>
</dbReference>
<keyword evidence="3" id="KW-0645">Protease</keyword>
<sequence length="489" mass="56948">MATTGNKNTFNIEPLSASNYHIWKFRMKIIIEEHNVMDSIEMEYSEENYKEEKERKLAKMRDNKSYSMWKSLEERYEKKGLPGQLVLRRKFMTLKMEEDQVLDEFLINFDALVRQLKVTGTEIKDEDVQLTLSVVKSRLRADVERRKAAGIGTYQLEETKAAAFSSEGDGCYFCGEKEDSIGQVEDSIGQVEDNIRQIEDNIRQIDDALHPEVEEDMLEALVIEECTDHLVNDKRCFENLLMLDKPIKIAVAKSDNYMQALVVENVRVISKVYDNEMVCTIENVFFVPSLRRNLLSVKRLEIAGIKIIFENGKVSLCDNGREYISNEFKNYCKNNGTFIDYTTPYTPEQNGKAGRFNRSLVDKARCVLQESHMPKIFWSEAVRVAAYVLNRSPSAHLENITPAEIWNGMKPNVHNLRIIGSVAYAHVPKQFRDKFYMKSEKYRRISKLPARYNDYEMYMAYDAVSYVEKVPEKVEDLENRDDEKFWTNV</sequence>
<dbReference type="InterPro" id="IPR001584">
    <property type="entry name" value="Integrase_cat-core"/>
</dbReference>
<keyword evidence="13" id="KW-0548">Nucleotidyltransferase</keyword>
<dbReference type="InterPro" id="IPR039537">
    <property type="entry name" value="Retrotran_Ty1/copia-like"/>
</dbReference>
<evidence type="ECO:0000256" key="4">
    <source>
        <dbReference type="ARBA" id="ARBA00022722"/>
    </source>
</evidence>
<evidence type="ECO:0000256" key="12">
    <source>
        <dbReference type="ARBA" id="ARBA00022918"/>
    </source>
</evidence>
<dbReference type="GO" id="GO:0003676">
    <property type="term" value="F:nucleic acid binding"/>
    <property type="evidence" value="ECO:0007669"/>
    <property type="project" value="InterPro"/>
</dbReference>
<keyword evidence="13" id="KW-0808">Transferase</keyword>
<dbReference type="GO" id="GO:0005524">
    <property type="term" value="F:ATP binding"/>
    <property type="evidence" value="ECO:0007669"/>
    <property type="project" value="UniProtKB-KW"/>
</dbReference>
<dbReference type="GO" id="GO:0015074">
    <property type="term" value="P:DNA integration"/>
    <property type="evidence" value="ECO:0007669"/>
    <property type="project" value="UniProtKB-KW"/>
</dbReference>
<evidence type="ECO:0000256" key="11">
    <source>
        <dbReference type="ARBA" id="ARBA00022908"/>
    </source>
</evidence>
<accession>A0A8K0G2T7</accession>
<gene>
    <name evidence="18" type="ORF">ILUMI_22209</name>
</gene>
<dbReference type="GO" id="GO:0003964">
    <property type="term" value="F:RNA-directed DNA polymerase activity"/>
    <property type="evidence" value="ECO:0007669"/>
    <property type="project" value="UniProtKB-KW"/>
</dbReference>
<keyword evidence="5" id="KW-0479">Metal-binding</keyword>
<dbReference type="AlphaFoldDB" id="A0A8K0G2T7"/>
<dbReference type="InterPro" id="IPR036397">
    <property type="entry name" value="RNaseH_sf"/>
</dbReference>
<evidence type="ECO:0000256" key="7">
    <source>
        <dbReference type="ARBA" id="ARBA00022759"/>
    </source>
</evidence>
<keyword evidence="6" id="KW-0547">Nucleotide-binding</keyword>
<evidence type="ECO:0000313" key="18">
    <source>
        <dbReference type="EMBL" id="KAF2883951.1"/>
    </source>
</evidence>
<keyword evidence="12" id="KW-0695">RNA-directed DNA polymerase</keyword>
<protein>
    <recommendedName>
        <fullName evidence="17">Integrase catalytic domain-containing protein</fullName>
    </recommendedName>
</protein>
<evidence type="ECO:0000256" key="14">
    <source>
        <dbReference type="ARBA" id="ARBA00023113"/>
    </source>
</evidence>
<evidence type="ECO:0000256" key="2">
    <source>
        <dbReference type="ARBA" id="ARBA00022612"/>
    </source>
</evidence>
<dbReference type="Pfam" id="PF22936">
    <property type="entry name" value="Pol_BBD"/>
    <property type="match status" value="1"/>
</dbReference>
<organism evidence="18 19">
    <name type="scientific">Ignelater luminosus</name>
    <name type="common">Cucubano</name>
    <name type="synonym">Pyrophorus luminosus</name>
    <dbReference type="NCBI Taxonomy" id="2038154"/>
    <lineage>
        <taxon>Eukaryota</taxon>
        <taxon>Metazoa</taxon>
        <taxon>Ecdysozoa</taxon>
        <taxon>Arthropoda</taxon>
        <taxon>Hexapoda</taxon>
        <taxon>Insecta</taxon>
        <taxon>Pterygota</taxon>
        <taxon>Neoptera</taxon>
        <taxon>Endopterygota</taxon>
        <taxon>Coleoptera</taxon>
        <taxon>Polyphaga</taxon>
        <taxon>Elateriformia</taxon>
        <taxon>Elateroidea</taxon>
        <taxon>Elateridae</taxon>
        <taxon>Agrypninae</taxon>
        <taxon>Pyrophorini</taxon>
        <taxon>Ignelater</taxon>
    </lineage>
</organism>
<dbReference type="PROSITE" id="PS50994">
    <property type="entry name" value="INTEGRASE"/>
    <property type="match status" value="1"/>
</dbReference>
<dbReference type="GO" id="GO:0046872">
    <property type="term" value="F:metal ion binding"/>
    <property type="evidence" value="ECO:0007669"/>
    <property type="project" value="UniProtKB-KW"/>
</dbReference>
<keyword evidence="10" id="KW-0460">Magnesium</keyword>
<dbReference type="Gene3D" id="3.30.420.10">
    <property type="entry name" value="Ribonuclease H-like superfamily/Ribonuclease H"/>
    <property type="match status" value="1"/>
</dbReference>
<evidence type="ECO:0000256" key="5">
    <source>
        <dbReference type="ARBA" id="ARBA00022723"/>
    </source>
</evidence>
<keyword evidence="11" id="KW-0229">DNA integration</keyword>
<proteinExistence type="predicted"/>
<keyword evidence="7" id="KW-0255">Endonuclease</keyword>
<name>A0A8K0G2T7_IGNLU</name>
<keyword evidence="9" id="KW-0067">ATP-binding</keyword>
<keyword evidence="16" id="KW-0175">Coiled coil</keyword>
<dbReference type="InterPro" id="IPR012337">
    <property type="entry name" value="RNaseH-like_sf"/>
</dbReference>
<feature type="domain" description="Integrase catalytic" evidence="17">
    <location>
        <begin position="242"/>
        <end position="410"/>
    </location>
</feature>
<dbReference type="GO" id="GO:0008233">
    <property type="term" value="F:peptidase activity"/>
    <property type="evidence" value="ECO:0007669"/>
    <property type="project" value="UniProtKB-KW"/>
</dbReference>
<keyword evidence="15" id="KW-0233">DNA recombination</keyword>
<evidence type="ECO:0000256" key="6">
    <source>
        <dbReference type="ARBA" id="ARBA00022741"/>
    </source>
</evidence>
<dbReference type="Proteomes" id="UP000801492">
    <property type="component" value="Unassembled WGS sequence"/>
</dbReference>
<comment type="caution">
    <text evidence="18">The sequence shown here is derived from an EMBL/GenBank/DDBJ whole genome shotgun (WGS) entry which is preliminary data.</text>
</comment>
<dbReference type="Pfam" id="PF14223">
    <property type="entry name" value="Retrotran_gag_2"/>
    <property type="match status" value="1"/>
</dbReference>
<dbReference type="OrthoDB" id="6775464at2759"/>
<dbReference type="PANTHER" id="PTHR42648">
    <property type="entry name" value="TRANSPOSASE, PUTATIVE-RELATED"/>
    <property type="match status" value="1"/>
</dbReference>
<keyword evidence="4" id="KW-0540">Nuclease</keyword>
<dbReference type="GO" id="GO:0006508">
    <property type="term" value="P:proteolysis"/>
    <property type="evidence" value="ECO:0007669"/>
    <property type="project" value="UniProtKB-KW"/>
</dbReference>
<evidence type="ECO:0000259" key="17">
    <source>
        <dbReference type="PROSITE" id="PS50994"/>
    </source>
</evidence>
<dbReference type="InterPro" id="IPR054722">
    <property type="entry name" value="PolX-like_BBD"/>
</dbReference>
<dbReference type="EMBL" id="VTPC01090252">
    <property type="protein sequence ID" value="KAF2883951.1"/>
    <property type="molecule type" value="Genomic_DNA"/>
</dbReference>
<keyword evidence="14" id="KW-0917">Virion maturation</keyword>
<evidence type="ECO:0000256" key="16">
    <source>
        <dbReference type="SAM" id="Coils"/>
    </source>
</evidence>
<evidence type="ECO:0000313" key="19">
    <source>
        <dbReference type="Proteomes" id="UP000801492"/>
    </source>
</evidence>
<comment type="function">
    <text evidence="1">The aspartyl protease (PR) mediates the proteolytic cleavages of the Gag and Gag-Pol polyproteins after assembly of the VLP.</text>
</comment>
<evidence type="ECO:0000256" key="1">
    <source>
        <dbReference type="ARBA" id="ARBA00002180"/>
    </source>
</evidence>
<dbReference type="GO" id="GO:0003887">
    <property type="term" value="F:DNA-directed DNA polymerase activity"/>
    <property type="evidence" value="ECO:0007669"/>
    <property type="project" value="UniProtKB-KW"/>
</dbReference>
<keyword evidence="13" id="KW-0239">DNA-directed DNA polymerase</keyword>
<reference evidence="18" key="1">
    <citation type="submission" date="2019-08" db="EMBL/GenBank/DDBJ databases">
        <title>The genome of the North American firefly Photinus pyralis.</title>
        <authorList>
            <consortium name="Photinus pyralis genome working group"/>
            <person name="Fallon T.R."/>
            <person name="Sander Lower S.E."/>
            <person name="Weng J.-K."/>
        </authorList>
    </citation>
    <scope>NUCLEOTIDE SEQUENCE</scope>
    <source>
        <strain evidence="18">TRF0915ILg1</strain>
        <tissue evidence="18">Whole body</tissue>
    </source>
</reference>
<keyword evidence="2" id="KW-1188">Viral release from host cell</keyword>
<evidence type="ECO:0000256" key="9">
    <source>
        <dbReference type="ARBA" id="ARBA00022840"/>
    </source>
</evidence>
<keyword evidence="8" id="KW-0378">Hydrolase</keyword>
<dbReference type="PANTHER" id="PTHR42648:SF11">
    <property type="entry name" value="TRANSPOSON TY4-P GAG-POL POLYPROTEIN"/>
    <property type="match status" value="1"/>
</dbReference>
<dbReference type="GO" id="GO:0006310">
    <property type="term" value="P:DNA recombination"/>
    <property type="evidence" value="ECO:0007669"/>
    <property type="project" value="UniProtKB-KW"/>
</dbReference>
<evidence type="ECO:0000256" key="3">
    <source>
        <dbReference type="ARBA" id="ARBA00022670"/>
    </source>
</evidence>
<feature type="coiled-coil region" evidence="16">
    <location>
        <begin position="181"/>
        <end position="208"/>
    </location>
</feature>
<evidence type="ECO:0000256" key="13">
    <source>
        <dbReference type="ARBA" id="ARBA00022932"/>
    </source>
</evidence>
<evidence type="ECO:0000256" key="10">
    <source>
        <dbReference type="ARBA" id="ARBA00022842"/>
    </source>
</evidence>
<keyword evidence="19" id="KW-1185">Reference proteome</keyword>
<dbReference type="GO" id="GO:0004519">
    <property type="term" value="F:endonuclease activity"/>
    <property type="evidence" value="ECO:0007669"/>
    <property type="project" value="UniProtKB-KW"/>
</dbReference>
<evidence type="ECO:0000256" key="15">
    <source>
        <dbReference type="ARBA" id="ARBA00023172"/>
    </source>
</evidence>